<organism evidence="2 3">
    <name type="scientific">Maribacter dokdonensis</name>
    <dbReference type="NCBI Taxonomy" id="320912"/>
    <lineage>
        <taxon>Bacteria</taxon>
        <taxon>Pseudomonadati</taxon>
        <taxon>Bacteroidota</taxon>
        <taxon>Flavobacteriia</taxon>
        <taxon>Flavobacteriales</taxon>
        <taxon>Flavobacteriaceae</taxon>
        <taxon>Maribacter</taxon>
    </lineage>
</organism>
<sequence length="131" mass="15146">MEKIIFGHIDVGMLVLFVLGLLCLFFYAWKNNEDIKKGYSTKRYMRISLPNTLFHIFGSVSVFMLLHELSEVLIDNLIPQLKGSGTYHMTLSFLSGCFGSVLVAWVFEYVRKKQNTIDTNIKHVHDENCEH</sequence>
<accession>A0ABY0UTN9</accession>
<name>A0ABY0UTN9_9FLAO</name>
<dbReference type="RefSeq" id="WP_091607054.1">
    <property type="nucleotide sequence ID" value="NZ_LT629754.1"/>
</dbReference>
<feature type="transmembrane region" description="Helical" evidence="1">
    <location>
        <begin position="6"/>
        <end position="29"/>
    </location>
</feature>
<dbReference type="Proteomes" id="UP000199574">
    <property type="component" value="Chromosome I"/>
</dbReference>
<feature type="transmembrane region" description="Helical" evidence="1">
    <location>
        <begin position="87"/>
        <end position="107"/>
    </location>
</feature>
<proteinExistence type="predicted"/>
<gene>
    <name evidence="2" type="ORF">SAMN05192545_2907</name>
</gene>
<keyword evidence="1" id="KW-1133">Transmembrane helix</keyword>
<evidence type="ECO:0000256" key="1">
    <source>
        <dbReference type="SAM" id="Phobius"/>
    </source>
</evidence>
<feature type="transmembrane region" description="Helical" evidence="1">
    <location>
        <begin position="49"/>
        <end position="67"/>
    </location>
</feature>
<reference evidence="2 3" key="1">
    <citation type="submission" date="2016-10" db="EMBL/GenBank/DDBJ databases">
        <authorList>
            <person name="Varghese N."/>
            <person name="Submissions S."/>
        </authorList>
    </citation>
    <scope>NUCLEOTIDE SEQUENCE [LARGE SCALE GENOMIC DNA]</scope>
    <source>
        <strain evidence="2 3">MAR_2009_60</strain>
    </source>
</reference>
<evidence type="ECO:0000313" key="3">
    <source>
        <dbReference type="Proteomes" id="UP000199574"/>
    </source>
</evidence>
<keyword evidence="1" id="KW-0472">Membrane</keyword>
<keyword evidence="1" id="KW-0812">Transmembrane</keyword>
<evidence type="ECO:0000313" key="2">
    <source>
        <dbReference type="EMBL" id="SDT16096.1"/>
    </source>
</evidence>
<dbReference type="EMBL" id="LT629754">
    <property type="protein sequence ID" value="SDT16096.1"/>
    <property type="molecule type" value="Genomic_DNA"/>
</dbReference>
<protein>
    <submittedName>
        <fullName evidence="2">Uncharacterized protein</fullName>
    </submittedName>
</protein>
<keyword evidence="3" id="KW-1185">Reference proteome</keyword>
<dbReference type="GeneID" id="90592756"/>